<evidence type="ECO:0000256" key="1">
    <source>
        <dbReference type="SAM" id="MobiDB-lite"/>
    </source>
</evidence>
<dbReference type="EMBL" id="BPLR01001556">
    <property type="protein sequence ID" value="GIZ03131.1"/>
    <property type="molecule type" value="Genomic_DNA"/>
</dbReference>
<name>A0AAV4Y9N9_CAEEX</name>
<organism evidence="2 3">
    <name type="scientific">Caerostris extrusa</name>
    <name type="common">Bark spider</name>
    <name type="synonym">Caerostris bankana</name>
    <dbReference type="NCBI Taxonomy" id="172846"/>
    <lineage>
        <taxon>Eukaryota</taxon>
        <taxon>Metazoa</taxon>
        <taxon>Ecdysozoa</taxon>
        <taxon>Arthropoda</taxon>
        <taxon>Chelicerata</taxon>
        <taxon>Arachnida</taxon>
        <taxon>Araneae</taxon>
        <taxon>Araneomorphae</taxon>
        <taxon>Entelegynae</taxon>
        <taxon>Araneoidea</taxon>
        <taxon>Araneidae</taxon>
        <taxon>Caerostris</taxon>
    </lineage>
</organism>
<proteinExistence type="predicted"/>
<comment type="caution">
    <text evidence="2">The sequence shown here is derived from an EMBL/GenBank/DDBJ whole genome shotgun (WGS) entry which is preliminary data.</text>
</comment>
<protein>
    <submittedName>
        <fullName evidence="2">Uncharacterized protein</fullName>
    </submittedName>
</protein>
<evidence type="ECO:0000313" key="3">
    <source>
        <dbReference type="Proteomes" id="UP001054945"/>
    </source>
</evidence>
<keyword evidence="3" id="KW-1185">Reference proteome</keyword>
<dbReference type="AlphaFoldDB" id="A0AAV4Y9N9"/>
<evidence type="ECO:0000313" key="2">
    <source>
        <dbReference type="EMBL" id="GIZ03131.1"/>
    </source>
</evidence>
<gene>
    <name evidence="2" type="ORF">CEXT_746911</name>
</gene>
<accession>A0AAV4Y9N9</accession>
<sequence length="106" mass="12359">MMAVQFCRQRKPEGKKRRRSTSEIYIQKPFPRKIFFFQRSNSASRGKKSSVIRYICVDKTTYLRRTKHVRRSHVFGSFSIKSVESCMVFSGRAVDCSGKPLLLFAV</sequence>
<feature type="region of interest" description="Disordered" evidence="1">
    <location>
        <begin position="1"/>
        <end position="21"/>
    </location>
</feature>
<dbReference type="Proteomes" id="UP001054945">
    <property type="component" value="Unassembled WGS sequence"/>
</dbReference>
<reference evidence="2 3" key="1">
    <citation type="submission" date="2021-06" db="EMBL/GenBank/DDBJ databases">
        <title>Caerostris extrusa draft genome.</title>
        <authorList>
            <person name="Kono N."/>
            <person name="Arakawa K."/>
        </authorList>
    </citation>
    <scope>NUCLEOTIDE SEQUENCE [LARGE SCALE GENOMIC DNA]</scope>
</reference>